<sequence length="308" mass="35493">MKTSDQLSIIPPAEWVELRDLYRVSWPAHHVAYVTIDNYVRWYAKDCRIKNLAIYCLNGSWRQDGTYLVRDRYQLFVYSLEPTNATLERALHLIDWSGGLKVSSLLARHRAPVMNVIKAKGLEMQYDSETYLYYMPKEQCEALELHIPDGFELRNLSPDDAIKADELWPNRHQGSRFFLQRLAAWNPNVGLVEQSAGALVAWCFRLQAGPLGALQVDPGYLRRGFGTIVAVAMAKKIATLGQDCFALVNAANIPSKRMFERIGFKHTDEAYWIRNFPTVPMIKLAPIQISRRWKRNAETGTDDWWQRS</sequence>
<evidence type="ECO:0000313" key="1">
    <source>
        <dbReference type="EnsemblMetazoa" id="AATE002368-PA.1"/>
    </source>
</evidence>
<dbReference type="GO" id="GO:0016747">
    <property type="term" value="F:acyltransferase activity, transferring groups other than amino-acyl groups"/>
    <property type="evidence" value="ECO:0007669"/>
    <property type="project" value="InterPro"/>
</dbReference>
<dbReference type="VEuPathDB" id="VectorBase:AATE002368"/>
<dbReference type="InterPro" id="IPR016181">
    <property type="entry name" value="Acyl_CoA_acyltransferase"/>
</dbReference>
<dbReference type="InterPro" id="IPR000182">
    <property type="entry name" value="GNAT_dom"/>
</dbReference>
<dbReference type="InterPro" id="IPR013653">
    <property type="entry name" value="GCN5-like_dom"/>
</dbReference>
<dbReference type="Gene3D" id="3.40.630.30">
    <property type="match status" value="2"/>
</dbReference>
<dbReference type="PROSITE" id="PS51186">
    <property type="entry name" value="GNAT"/>
    <property type="match status" value="1"/>
</dbReference>
<dbReference type="STRING" id="41427.A0A182INC1"/>
<dbReference type="PANTHER" id="PTHR20958:SF10">
    <property type="entry name" value="GH05617P-RELATED"/>
    <property type="match status" value="1"/>
</dbReference>
<name>A0A182INC1_ANOAO</name>
<protein>
    <submittedName>
        <fullName evidence="1">Uncharacterized protein</fullName>
    </submittedName>
</protein>
<dbReference type="EnsemblMetazoa" id="AATE002368-RA">
    <property type="protein sequence ID" value="AATE002368-PA.1"/>
    <property type="gene ID" value="AATE002368"/>
</dbReference>
<dbReference type="InterPro" id="IPR053225">
    <property type="entry name" value="Acyl-CoA_N-acyltransferase"/>
</dbReference>
<dbReference type="SUPFAM" id="SSF55729">
    <property type="entry name" value="Acyl-CoA N-acyltransferases (Nat)"/>
    <property type="match status" value="1"/>
</dbReference>
<reference evidence="1" key="1">
    <citation type="submission" date="2022-08" db="UniProtKB">
        <authorList>
            <consortium name="EnsemblMetazoa"/>
        </authorList>
    </citation>
    <scope>IDENTIFICATION</scope>
    <source>
        <strain evidence="1">EBRO</strain>
    </source>
</reference>
<organism evidence="1">
    <name type="scientific">Anopheles atroparvus</name>
    <name type="common">European mosquito</name>
    <dbReference type="NCBI Taxonomy" id="41427"/>
    <lineage>
        <taxon>Eukaryota</taxon>
        <taxon>Metazoa</taxon>
        <taxon>Ecdysozoa</taxon>
        <taxon>Arthropoda</taxon>
        <taxon>Hexapoda</taxon>
        <taxon>Insecta</taxon>
        <taxon>Pterygota</taxon>
        <taxon>Neoptera</taxon>
        <taxon>Endopterygota</taxon>
        <taxon>Diptera</taxon>
        <taxon>Nematocera</taxon>
        <taxon>Culicoidea</taxon>
        <taxon>Culicidae</taxon>
        <taxon>Anophelinae</taxon>
        <taxon>Anopheles</taxon>
    </lineage>
</organism>
<accession>A0A182INC1</accession>
<dbReference type="PANTHER" id="PTHR20958">
    <property type="entry name" value="GLYCINE N-ACYLTRANSFERASE-LIKE PROTEIN"/>
    <property type="match status" value="1"/>
</dbReference>
<dbReference type="Pfam" id="PF08445">
    <property type="entry name" value="FR47"/>
    <property type="match status" value="1"/>
</dbReference>
<dbReference type="AlphaFoldDB" id="A0A182INC1"/>
<proteinExistence type="predicted"/>